<keyword evidence="3" id="KW-1185">Reference proteome</keyword>
<proteinExistence type="predicted"/>
<dbReference type="Gramene" id="rna-AYBTSS11_LOCUS17955">
    <property type="protein sequence ID" value="CAJ1958849.1"/>
    <property type="gene ID" value="gene-AYBTSS11_LOCUS17955"/>
</dbReference>
<protein>
    <recommendedName>
        <fullName evidence="1">Bet v I/Major latex protein domain-containing protein</fullName>
    </recommendedName>
</protein>
<dbReference type="InterPro" id="IPR051761">
    <property type="entry name" value="MLP-like_ligand-binding"/>
</dbReference>
<dbReference type="InterPro" id="IPR023393">
    <property type="entry name" value="START-like_dom_sf"/>
</dbReference>
<evidence type="ECO:0000313" key="2">
    <source>
        <dbReference type="EMBL" id="CAJ1958849.1"/>
    </source>
</evidence>
<organism evidence="2 3">
    <name type="scientific">Sphenostylis stenocarpa</name>
    <dbReference type="NCBI Taxonomy" id="92480"/>
    <lineage>
        <taxon>Eukaryota</taxon>
        <taxon>Viridiplantae</taxon>
        <taxon>Streptophyta</taxon>
        <taxon>Embryophyta</taxon>
        <taxon>Tracheophyta</taxon>
        <taxon>Spermatophyta</taxon>
        <taxon>Magnoliopsida</taxon>
        <taxon>eudicotyledons</taxon>
        <taxon>Gunneridae</taxon>
        <taxon>Pentapetalae</taxon>
        <taxon>rosids</taxon>
        <taxon>fabids</taxon>
        <taxon>Fabales</taxon>
        <taxon>Fabaceae</taxon>
        <taxon>Papilionoideae</taxon>
        <taxon>50 kb inversion clade</taxon>
        <taxon>NPAAA clade</taxon>
        <taxon>indigoferoid/millettioid clade</taxon>
        <taxon>Phaseoleae</taxon>
        <taxon>Sphenostylis</taxon>
    </lineage>
</organism>
<reference evidence="2" key="1">
    <citation type="submission" date="2023-10" db="EMBL/GenBank/DDBJ databases">
        <authorList>
            <person name="Domelevo Entfellner J.-B."/>
        </authorList>
    </citation>
    <scope>NUCLEOTIDE SEQUENCE</scope>
</reference>
<dbReference type="GO" id="GO:0006952">
    <property type="term" value="P:defense response"/>
    <property type="evidence" value="ECO:0007669"/>
    <property type="project" value="InterPro"/>
</dbReference>
<accession>A0AA86T1H3</accession>
<dbReference type="PANTHER" id="PTHR31907">
    <property type="entry name" value="MLP-LIKE PROTEIN 423"/>
    <property type="match status" value="1"/>
</dbReference>
<dbReference type="SUPFAM" id="SSF55961">
    <property type="entry name" value="Bet v1-like"/>
    <property type="match status" value="1"/>
</dbReference>
<sequence>MAYSQTQKMESKVNIKVSAEKLYDVFCNKTHQIGNIFPEKVQSVEIYEGEWGNEGSIIAWKILFEGKAWVVKEVIESIDKKNHKITFKVIDGNLLEHYKSFKYILQVTPLEKGGVANLALEYEKQNDQTSDPHIMLKFSTDVLEKVNDSLSEGHN</sequence>
<dbReference type="InterPro" id="IPR000916">
    <property type="entry name" value="Bet_v_I/MLP"/>
</dbReference>
<dbReference type="Gene3D" id="3.30.530.20">
    <property type="match status" value="1"/>
</dbReference>
<dbReference type="Proteomes" id="UP001189624">
    <property type="component" value="Chromosome 5"/>
</dbReference>
<name>A0AA86T1H3_9FABA</name>
<feature type="domain" description="Bet v I/Major latex protein" evidence="1">
    <location>
        <begin position="4"/>
        <end position="153"/>
    </location>
</feature>
<evidence type="ECO:0000313" key="3">
    <source>
        <dbReference type="Proteomes" id="UP001189624"/>
    </source>
</evidence>
<gene>
    <name evidence="2" type="ORF">AYBTSS11_LOCUS17955</name>
</gene>
<dbReference type="CDD" id="cd07816">
    <property type="entry name" value="Bet_v1-like"/>
    <property type="match status" value="1"/>
</dbReference>
<dbReference type="Pfam" id="PF00407">
    <property type="entry name" value="Bet_v_1"/>
    <property type="match status" value="1"/>
</dbReference>
<dbReference type="EMBL" id="OY731402">
    <property type="protein sequence ID" value="CAJ1958849.1"/>
    <property type="molecule type" value="Genomic_DNA"/>
</dbReference>
<evidence type="ECO:0000259" key="1">
    <source>
        <dbReference type="SMART" id="SM01037"/>
    </source>
</evidence>
<dbReference type="SMART" id="SM01037">
    <property type="entry name" value="Bet_v_1"/>
    <property type="match status" value="1"/>
</dbReference>
<dbReference type="AlphaFoldDB" id="A0AA86T1H3"/>